<comment type="caution">
    <text evidence="2">The sequence shown here is derived from an EMBL/GenBank/DDBJ whole genome shotgun (WGS) entry which is preliminary data.</text>
</comment>
<dbReference type="AlphaFoldDB" id="A0A6N7RQL7"/>
<keyword evidence="3" id="KW-1185">Reference proteome</keyword>
<dbReference type="InterPro" id="IPR050834">
    <property type="entry name" value="Glycosyltransf_2"/>
</dbReference>
<feature type="domain" description="Glycosyltransferase 2-like" evidence="1">
    <location>
        <begin position="5"/>
        <end position="135"/>
    </location>
</feature>
<proteinExistence type="predicted"/>
<evidence type="ECO:0000313" key="3">
    <source>
        <dbReference type="Proteomes" id="UP000438093"/>
    </source>
</evidence>
<accession>A0A6N7RQL7</accession>
<organism evidence="2 3">
    <name type="scientific">Eggerthella guodeyinii</name>
    <dbReference type="NCBI Taxonomy" id="2690837"/>
    <lineage>
        <taxon>Bacteria</taxon>
        <taxon>Bacillati</taxon>
        <taxon>Actinomycetota</taxon>
        <taxon>Coriobacteriia</taxon>
        <taxon>Eggerthellales</taxon>
        <taxon>Eggerthellaceae</taxon>
        <taxon>Eggerthella</taxon>
    </lineage>
</organism>
<sequence length="386" mass="43596">MPEFSIIIPVYHGERCVEQCIASLTTQSFGDFEILCVDDASEDGSAAVLSRLSEEDRRVRVIGLKRNGGCSRARRLGVLSSKGDYVLFADQDDAYAPGALQRLHDELAADPVDILAFDADVESVDGVEEEEVRGVREWMKAPQVRLSGRRVLDACFLDNEYGYSLWNKAYRGDMARCAFAATEDETVPLGEDNYAYFVLAYFAGSLRGVPGAPLYRYRYGAGFTGHGSMSLAAWRRTSTLAEAADLIRRFLERQGTWIEYEDVHAAARAHMVEYAFDHYRTEISEEDRAQALAIALEYWTYEEVLKGLARSAPGDLPLLVDARFGDDPARIELREWVEEQADALSRMDEIARARREEAARLRERYESSRAYRLGRKATAPLRLLRR</sequence>
<keyword evidence="2" id="KW-0808">Transferase</keyword>
<dbReference type="CDD" id="cd00761">
    <property type="entry name" value="Glyco_tranf_GTA_type"/>
    <property type="match status" value="1"/>
</dbReference>
<reference evidence="3" key="1">
    <citation type="submission" date="2019-08" db="EMBL/GenBank/DDBJ databases">
        <title>Arthrobacter sp. nov., isolated from plateau pika and Tibetan wild ass.</title>
        <authorList>
            <person name="Ge Y."/>
        </authorList>
    </citation>
    <scope>NUCLEOTIDE SEQUENCE [LARGE SCALE GENOMIC DNA]</scope>
    <source>
        <strain evidence="3">HF-4214</strain>
    </source>
</reference>
<dbReference type="RefSeq" id="WP_154334458.1">
    <property type="nucleotide sequence ID" value="NZ_VTFY01000013.1"/>
</dbReference>
<dbReference type="Proteomes" id="UP000438093">
    <property type="component" value="Unassembled WGS sequence"/>
</dbReference>
<dbReference type="PANTHER" id="PTHR43685:SF2">
    <property type="entry name" value="GLYCOSYLTRANSFERASE 2-LIKE DOMAIN-CONTAINING PROTEIN"/>
    <property type="match status" value="1"/>
</dbReference>
<dbReference type="SUPFAM" id="SSF53448">
    <property type="entry name" value="Nucleotide-diphospho-sugar transferases"/>
    <property type="match status" value="1"/>
</dbReference>
<evidence type="ECO:0000313" key="2">
    <source>
        <dbReference type="EMBL" id="MRX83655.1"/>
    </source>
</evidence>
<dbReference type="Gene3D" id="3.90.550.10">
    <property type="entry name" value="Spore Coat Polysaccharide Biosynthesis Protein SpsA, Chain A"/>
    <property type="match status" value="1"/>
</dbReference>
<name>A0A6N7RQL7_9ACTN</name>
<dbReference type="InterPro" id="IPR029044">
    <property type="entry name" value="Nucleotide-diphossugar_trans"/>
</dbReference>
<dbReference type="Pfam" id="PF00535">
    <property type="entry name" value="Glycos_transf_2"/>
    <property type="match status" value="1"/>
</dbReference>
<dbReference type="GO" id="GO:0016740">
    <property type="term" value="F:transferase activity"/>
    <property type="evidence" value="ECO:0007669"/>
    <property type="project" value="UniProtKB-KW"/>
</dbReference>
<protein>
    <submittedName>
        <fullName evidence="2">Glycosyltransferase</fullName>
    </submittedName>
</protein>
<dbReference type="EMBL" id="VTFY01000013">
    <property type="protein sequence ID" value="MRX83655.1"/>
    <property type="molecule type" value="Genomic_DNA"/>
</dbReference>
<dbReference type="InterPro" id="IPR001173">
    <property type="entry name" value="Glyco_trans_2-like"/>
</dbReference>
<gene>
    <name evidence="2" type="ORF">GJG86_14320</name>
</gene>
<dbReference type="PANTHER" id="PTHR43685">
    <property type="entry name" value="GLYCOSYLTRANSFERASE"/>
    <property type="match status" value="1"/>
</dbReference>
<evidence type="ECO:0000259" key="1">
    <source>
        <dbReference type="Pfam" id="PF00535"/>
    </source>
</evidence>